<reference evidence="1 2" key="1">
    <citation type="submission" date="2008-07" db="EMBL/GenBank/DDBJ databases">
        <authorList>
            <person name="El-Sayed N."/>
            <person name="Caler E."/>
            <person name="Inman J."/>
            <person name="Amedeo P."/>
            <person name="Hass B."/>
            <person name="Wortman J."/>
        </authorList>
    </citation>
    <scope>NUCLEOTIDE SEQUENCE [LARGE SCALE GENOMIC DNA]</scope>
    <source>
        <strain evidence="2">ATCC 50983 / TXsc</strain>
    </source>
</reference>
<protein>
    <submittedName>
        <fullName evidence="1">Uncharacterized protein</fullName>
    </submittedName>
</protein>
<gene>
    <name evidence="1" type="ORF">Pmar_PMAR009368</name>
</gene>
<dbReference type="Proteomes" id="UP000007800">
    <property type="component" value="Unassembled WGS sequence"/>
</dbReference>
<accession>C5KUB2</accession>
<dbReference type="GeneID" id="9060693"/>
<dbReference type="AlphaFoldDB" id="C5KUB2"/>
<feature type="non-terminal residue" evidence="1">
    <location>
        <position position="1"/>
    </location>
</feature>
<proteinExistence type="predicted"/>
<dbReference type="EMBL" id="GG676183">
    <property type="protein sequence ID" value="EER11932.1"/>
    <property type="molecule type" value="Genomic_DNA"/>
</dbReference>
<evidence type="ECO:0000313" key="1">
    <source>
        <dbReference type="EMBL" id="EER11932.1"/>
    </source>
</evidence>
<evidence type="ECO:0000313" key="2">
    <source>
        <dbReference type="Proteomes" id="UP000007800"/>
    </source>
</evidence>
<organism evidence="2">
    <name type="scientific">Perkinsus marinus (strain ATCC 50983 / TXsc)</name>
    <dbReference type="NCBI Taxonomy" id="423536"/>
    <lineage>
        <taxon>Eukaryota</taxon>
        <taxon>Sar</taxon>
        <taxon>Alveolata</taxon>
        <taxon>Perkinsozoa</taxon>
        <taxon>Perkinsea</taxon>
        <taxon>Perkinsida</taxon>
        <taxon>Perkinsidae</taxon>
        <taxon>Perkinsus</taxon>
    </lineage>
</organism>
<dbReference type="RefSeq" id="XP_002780137.1">
    <property type="nucleotide sequence ID" value="XM_002780091.1"/>
</dbReference>
<name>C5KUB2_PERM5</name>
<sequence>VVILLRFRVHGIRNAADWLEQMCHTGEALVWLSVVEAKTTLGEWRQSICGDCEEWNDFKMEEGLVM</sequence>
<dbReference type="InParanoid" id="C5KUB2"/>
<keyword evidence="2" id="KW-1185">Reference proteome</keyword>
<dbReference type="OrthoDB" id="458633at2759"/>